<dbReference type="PANTHER" id="PTHR42810">
    <property type="entry name" value="PURINE PERMEASE C1399.01C-RELATED"/>
    <property type="match status" value="1"/>
</dbReference>
<accession>A0A942UHT7</accession>
<dbReference type="GO" id="GO:0005886">
    <property type="term" value="C:plasma membrane"/>
    <property type="evidence" value="ECO:0007669"/>
    <property type="project" value="TreeGrafter"/>
</dbReference>
<sequence>MKLILSGLQWMIFMIAGAIAAPIAIADLYQLSPVETAEFIQRTIFILGLAGFLQGLIGHKLPIHEGPAGLWWGIFAIYASLVGVLYSSNIAALQTLSGGMIVSGVFFILLSAFKLIDKIAKLFTPTITFVYLILLIFQLSGSFIKGMLGISSGNSEIKLIIFILSVVVICLTFWLGKHKVSFLQRYSVMISIIFGWLLFIVVHQAHPIQKAEYIFRLPQSFPFGFPTFDTGTMITAVLLTLLLITNVIVSIRLMESVVRPDKDRNRYLRASFASGINHLLSGYFGAIGSVPISGASGFVEQTGMKKRLPFLIGCCLVIGVSLFPILMNVIAAIPAPIGYAVTFVIFVSMFGLALKELKTVDNEERAFTVGGISLMAGIGLMFIPAEATTSLPPALQVIVNNGLICGSVIAIIIEQGLIMREKVRVK</sequence>
<dbReference type="RefSeq" id="WP_213096728.1">
    <property type="nucleotide sequence ID" value="NZ_JAGYPN010000001.1"/>
</dbReference>
<keyword evidence="4 7" id="KW-0812">Transmembrane</keyword>
<evidence type="ECO:0000256" key="3">
    <source>
        <dbReference type="ARBA" id="ARBA00022448"/>
    </source>
</evidence>
<dbReference type="GO" id="GO:0042907">
    <property type="term" value="F:xanthine transmembrane transporter activity"/>
    <property type="evidence" value="ECO:0007669"/>
    <property type="project" value="TreeGrafter"/>
</dbReference>
<evidence type="ECO:0000313" key="8">
    <source>
        <dbReference type="EMBL" id="MBS4221725.1"/>
    </source>
</evidence>
<evidence type="ECO:0000256" key="5">
    <source>
        <dbReference type="ARBA" id="ARBA00022989"/>
    </source>
</evidence>
<keyword evidence="6 7" id="KW-0472">Membrane</keyword>
<dbReference type="Proteomes" id="UP000676456">
    <property type="component" value="Unassembled WGS sequence"/>
</dbReference>
<reference evidence="8 9" key="1">
    <citation type="submission" date="2021-05" db="EMBL/GenBank/DDBJ databases">
        <title>Novel Bacillus species.</title>
        <authorList>
            <person name="Liu G."/>
        </authorList>
    </citation>
    <scope>NUCLEOTIDE SEQUENCE [LARGE SCALE GENOMIC DNA]</scope>
    <source>
        <strain evidence="8 9">FJAT-49682</strain>
    </source>
</reference>
<evidence type="ECO:0000256" key="2">
    <source>
        <dbReference type="ARBA" id="ARBA00008821"/>
    </source>
</evidence>
<evidence type="ECO:0000256" key="7">
    <source>
        <dbReference type="SAM" id="Phobius"/>
    </source>
</evidence>
<feature type="transmembrane region" description="Helical" evidence="7">
    <location>
        <begin position="92"/>
        <end position="110"/>
    </location>
</feature>
<dbReference type="EMBL" id="JAGYPN010000001">
    <property type="protein sequence ID" value="MBS4221725.1"/>
    <property type="molecule type" value="Genomic_DNA"/>
</dbReference>
<feature type="transmembrane region" description="Helical" evidence="7">
    <location>
        <begin position="310"/>
        <end position="331"/>
    </location>
</feature>
<feature type="transmembrane region" description="Helical" evidence="7">
    <location>
        <begin position="397"/>
        <end position="418"/>
    </location>
</feature>
<evidence type="ECO:0000313" key="9">
    <source>
        <dbReference type="Proteomes" id="UP000676456"/>
    </source>
</evidence>
<gene>
    <name evidence="8" type="ORF">KHA91_02985</name>
</gene>
<feature type="transmembrane region" description="Helical" evidence="7">
    <location>
        <begin position="233"/>
        <end position="254"/>
    </location>
</feature>
<name>A0A942UHT7_9BACI</name>
<comment type="caution">
    <text evidence="8">The sequence shown here is derived from an EMBL/GenBank/DDBJ whole genome shotgun (WGS) entry which is preliminary data.</text>
</comment>
<keyword evidence="5 7" id="KW-1133">Transmembrane helix</keyword>
<dbReference type="InterPro" id="IPR006043">
    <property type="entry name" value="NCS2"/>
</dbReference>
<evidence type="ECO:0000256" key="6">
    <source>
        <dbReference type="ARBA" id="ARBA00023136"/>
    </source>
</evidence>
<dbReference type="AlphaFoldDB" id="A0A942UHT7"/>
<feature type="transmembrane region" description="Helical" evidence="7">
    <location>
        <begin position="122"/>
        <end position="139"/>
    </location>
</feature>
<feature type="transmembrane region" description="Helical" evidence="7">
    <location>
        <begin position="337"/>
        <end position="354"/>
    </location>
</feature>
<feature type="transmembrane region" description="Helical" evidence="7">
    <location>
        <begin position="366"/>
        <end position="385"/>
    </location>
</feature>
<feature type="transmembrane region" description="Helical" evidence="7">
    <location>
        <begin position="159"/>
        <end position="176"/>
    </location>
</feature>
<dbReference type="NCBIfam" id="NF037981">
    <property type="entry name" value="NCS2_1"/>
    <property type="match status" value="1"/>
</dbReference>
<proteinExistence type="inferred from homology"/>
<feature type="transmembrane region" description="Helical" evidence="7">
    <location>
        <begin position="188"/>
        <end position="206"/>
    </location>
</feature>
<evidence type="ECO:0000256" key="4">
    <source>
        <dbReference type="ARBA" id="ARBA00022692"/>
    </source>
</evidence>
<feature type="transmembrane region" description="Helical" evidence="7">
    <location>
        <begin position="39"/>
        <end position="57"/>
    </location>
</feature>
<keyword evidence="3" id="KW-0813">Transport</keyword>
<feature type="transmembrane region" description="Helical" evidence="7">
    <location>
        <begin position="69"/>
        <end position="86"/>
    </location>
</feature>
<comment type="similarity">
    <text evidence="2">Belongs to the nucleobase:cation symporter-2 (NCS2) (TC 2.A.40) family.</text>
</comment>
<keyword evidence="9" id="KW-1185">Reference proteome</keyword>
<dbReference type="Pfam" id="PF00860">
    <property type="entry name" value="Xan_ur_permease"/>
    <property type="match status" value="1"/>
</dbReference>
<comment type="subcellular location">
    <subcellularLocation>
        <location evidence="1">Membrane</location>
        <topology evidence="1">Multi-pass membrane protein</topology>
    </subcellularLocation>
</comment>
<organism evidence="8 9">
    <name type="scientific">Lederbergia citrea</name>
    <dbReference type="NCBI Taxonomy" id="2833581"/>
    <lineage>
        <taxon>Bacteria</taxon>
        <taxon>Bacillati</taxon>
        <taxon>Bacillota</taxon>
        <taxon>Bacilli</taxon>
        <taxon>Bacillales</taxon>
        <taxon>Bacillaceae</taxon>
        <taxon>Lederbergia</taxon>
    </lineage>
</organism>
<dbReference type="PANTHER" id="PTHR42810:SF1">
    <property type="entry name" value="PURINE PERMEASE YWDJ-RELATED"/>
    <property type="match status" value="1"/>
</dbReference>
<evidence type="ECO:0000256" key="1">
    <source>
        <dbReference type="ARBA" id="ARBA00004141"/>
    </source>
</evidence>
<protein>
    <submittedName>
        <fullName evidence="8">Purine/pyrimidine permease</fullName>
    </submittedName>
</protein>